<evidence type="ECO:0000313" key="2">
    <source>
        <dbReference type="EMBL" id="AGA28280.1"/>
    </source>
</evidence>
<keyword evidence="1" id="KW-0472">Membrane</keyword>
<evidence type="ECO:0000313" key="3">
    <source>
        <dbReference type="Proteomes" id="UP000010798"/>
    </source>
</evidence>
<gene>
    <name evidence="2" type="ordered locus">Sinac_4061</name>
</gene>
<reference evidence="2 3" key="1">
    <citation type="submission" date="2012-02" db="EMBL/GenBank/DDBJ databases">
        <title>Complete sequence of chromosome of Singulisphaera acidiphila DSM 18658.</title>
        <authorList>
            <consortium name="US DOE Joint Genome Institute (JGI-PGF)"/>
            <person name="Lucas S."/>
            <person name="Copeland A."/>
            <person name="Lapidus A."/>
            <person name="Glavina del Rio T."/>
            <person name="Dalin E."/>
            <person name="Tice H."/>
            <person name="Bruce D."/>
            <person name="Goodwin L."/>
            <person name="Pitluck S."/>
            <person name="Peters L."/>
            <person name="Ovchinnikova G."/>
            <person name="Chertkov O."/>
            <person name="Kyrpides N."/>
            <person name="Mavromatis K."/>
            <person name="Ivanova N."/>
            <person name="Brettin T."/>
            <person name="Detter J.C."/>
            <person name="Han C."/>
            <person name="Larimer F."/>
            <person name="Land M."/>
            <person name="Hauser L."/>
            <person name="Markowitz V."/>
            <person name="Cheng J.-F."/>
            <person name="Hugenholtz P."/>
            <person name="Woyke T."/>
            <person name="Wu D."/>
            <person name="Tindall B."/>
            <person name="Pomrenke H."/>
            <person name="Brambilla E."/>
            <person name="Klenk H.-P."/>
            <person name="Eisen J.A."/>
        </authorList>
    </citation>
    <scope>NUCLEOTIDE SEQUENCE [LARGE SCALE GENOMIC DNA]</scope>
    <source>
        <strain evidence="3">ATCC BAA-1392 / DSM 18658 / VKM B-2454 / MOB10</strain>
    </source>
</reference>
<dbReference type="EMBL" id="CP003364">
    <property type="protein sequence ID" value="AGA28280.1"/>
    <property type="molecule type" value="Genomic_DNA"/>
</dbReference>
<keyword evidence="1" id="KW-1133">Transmembrane helix</keyword>
<proteinExistence type="predicted"/>
<evidence type="ECO:0000256" key="1">
    <source>
        <dbReference type="SAM" id="Phobius"/>
    </source>
</evidence>
<feature type="transmembrane region" description="Helical" evidence="1">
    <location>
        <begin position="46"/>
        <end position="71"/>
    </location>
</feature>
<keyword evidence="3" id="KW-1185">Reference proteome</keyword>
<protein>
    <submittedName>
        <fullName evidence="2">Uncharacterized protein</fullName>
    </submittedName>
</protein>
<dbReference type="KEGG" id="saci:Sinac_4061"/>
<feature type="transmembrane region" description="Helical" evidence="1">
    <location>
        <begin position="78"/>
        <end position="99"/>
    </location>
</feature>
<dbReference type="HOGENOM" id="CLU_2289781_0_0_0"/>
<dbReference type="Proteomes" id="UP000010798">
    <property type="component" value="Chromosome"/>
</dbReference>
<keyword evidence="1" id="KW-0812">Transmembrane</keyword>
<sequence length="101" mass="10725">MMKNPRKIALGTLILATVCFGLLAIPASFAMMMSPMAFDTGISTAAIILFVTLLTYPLMVLVSVPASWIAYRRGGYRTAITLSLLPAINLVALALIFGFGG</sequence>
<organism evidence="2 3">
    <name type="scientific">Singulisphaera acidiphila (strain ATCC BAA-1392 / DSM 18658 / VKM B-2454 / MOB10)</name>
    <dbReference type="NCBI Taxonomy" id="886293"/>
    <lineage>
        <taxon>Bacteria</taxon>
        <taxon>Pseudomonadati</taxon>
        <taxon>Planctomycetota</taxon>
        <taxon>Planctomycetia</taxon>
        <taxon>Isosphaerales</taxon>
        <taxon>Isosphaeraceae</taxon>
        <taxon>Singulisphaera</taxon>
    </lineage>
</organism>
<name>L0DHF1_SINAD</name>
<dbReference type="AlphaFoldDB" id="L0DHF1"/>
<accession>L0DHF1</accession>
<dbReference type="RefSeq" id="WP_015247410.1">
    <property type="nucleotide sequence ID" value="NC_019892.1"/>
</dbReference>